<accession>A0A133PQH2</accession>
<reference evidence="6 7" key="1">
    <citation type="submission" date="2016-01" db="EMBL/GenBank/DDBJ databases">
        <authorList>
            <person name="Oliw E.H."/>
        </authorList>
    </citation>
    <scope>NUCLEOTIDE SEQUENCE [LARGE SCALE GENOMIC DNA]</scope>
    <source>
        <strain evidence="6 7">CMW7756A</strain>
    </source>
</reference>
<comment type="caution">
    <text evidence="6">The sequence shown here is derived from an EMBL/GenBank/DDBJ whole genome shotgun (WGS) entry which is preliminary data.</text>
</comment>
<dbReference type="EMBL" id="LRQE01000023">
    <property type="protein sequence ID" value="KXA30889.1"/>
    <property type="molecule type" value="Genomic_DNA"/>
</dbReference>
<dbReference type="PANTHER" id="PTHR42953">
    <property type="entry name" value="HIGH-AFFINITY ZINC UPTAKE SYSTEM PROTEIN ZNUA-RELATED"/>
    <property type="match status" value="1"/>
</dbReference>
<evidence type="ECO:0000256" key="5">
    <source>
        <dbReference type="SAM" id="SignalP"/>
    </source>
</evidence>
<dbReference type="AlphaFoldDB" id="A0A133PQH2"/>
<sequence length="431" mass="50048">MSKIIKIMTVFLLAFSLVACKSEKDDKAKPVVYTSFYPVYSLTKSVVGDTVDLRILMPKNQDPHLWEPTPRRIKDLSNSDLLIINGANMEHWADSIANTLPNLDILNLASGVNLISYKGAAAIGDFQYMVAGDFDKETYSFDFGHTHEDNMRIAFLYCDKDYSEKDLVKMGRKIMEDPGEDIPQKSLIKVEDRKTYKLEMGHEHGEIYYKLPKKGRWIMFSDRISTDLLSYKMLDAHGDPMKLDVLRDTSTTNEDKITYDPHSWMSIRNAKRYVNDIEYKMSKLYPENKSLYRKNASKTLRKLTELDYKYRDLFKKTERKEFIVSHFAFAYLAKDFDLIQYPLQGLTSTDSPSIKKITRAIDDARDRKINTIFYEYGMPKNGADIIAEEIGADLKGLISMEYINRDIERDVGDDFIDMMEYNLKNLYESLR</sequence>
<dbReference type="RefSeq" id="WP_060799958.1">
    <property type="nucleotide sequence ID" value="NZ_KQ957096.1"/>
</dbReference>
<evidence type="ECO:0000313" key="7">
    <source>
        <dbReference type="Proteomes" id="UP000070174"/>
    </source>
</evidence>
<dbReference type="Proteomes" id="UP000070174">
    <property type="component" value="Unassembled WGS sequence"/>
</dbReference>
<dbReference type="PROSITE" id="PS51257">
    <property type="entry name" value="PROKAR_LIPOPROTEIN"/>
    <property type="match status" value="1"/>
</dbReference>
<gene>
    <name evidence="6" type="ORF">HMPREF3229_00755</name>
</gene>
<dbReference type="GO" id="GO:0007155">
    <property type="term" value="P:cell adhesion"/>
    <property type="evidence" value="ECO:0007669"/>
    <property type="project" value="InterPro"/>
</dbReference>
<dbReference type="PANTHER" id="PTHR42953:SF3">
    <property type="entry name" value="HIGH-AFFINITY ZINC UPTAKE SYSTEM PROTEIN ZNUA"/>
    <property type="match status" value="1"/>
</dbReference>
<keyword evidence="2 4" id="KW-0813">Transport</keyword>
<dbReference type="PATRIC" id="fig|54005.3.peg.742"/>
<dbReference type="GO" id="GO:0046872">
    <property type="term" value="F:metal ion binding"/>
    <property type="evidence" value="ECO:0007669"/>
    <property type="project" value="InterPro"/>
</dbReference>
<protein>
    <submittedName>
        <fullName evidence="6">ABC transporter, substrate-binding protein</fullName>
    </submittedName>
</protein>
<dbReference type="InterPro" id="IPR050492">
    <property type="entry name" value="Bact_metal-bind_prot9"/>
</dbReference>
<evidence type="ECO:0000256" key="4">
    <source>
        <dbReference type="RuleBase" id="RU003512"/>
    </source>
</evidence>
<dbReference type="InterPro" id="IPR006127">
    <property type="entry name" value="ZnuA-like"/>
</dbReference>
<dbReference type="SUPFAM" id="SSF53807">
    <property type="entry name" value="Helical backbone' metal receptor"/>
    <property type="match status" value="1"/>
</dbReference>
<comment type="similarity">
    <text evidence="1 4">Belongs to the bacterial solute-binding protein 9 family.</text>
</comment>
<proteinExistence type="inferred from homology"/>
<dbReference type="InterPro" id="IPR006129">
    <property type="entry name" value="AdhesinB"/>
</dbReference>
<evidence type="ECO:0000256" key="3">
    <source>
        <dbReference type="ARBA" id="ARBA00022729"/>
    </source>
</evidence>
<dbReference type="GO" id="GO:0030001">
    <property type="term" value="P:metal ion transport"/>
    <property type="evidence" value="ECO:0007669"/>
    <property type="project" value="InterPro"/>
</dbReference>
<organism evidence="6">
    <name type="scientific">Peptoniphilus harei</name>
    <dbReference type="NCBI Taxonomy" id="54005"/>
    <lineage>
        <taxon>Bacteria</taxon>
        <taxon>Bacillati</taxon>
        <taxon>Bacillota</taxon>
        <taxon>Tissierellia</taxon>
        <taxon>Tissierellales</taxon>
        <taxon>Peptoniphilaceae</taxon>
        <taxon>Peptoniphilus</taxon>
    </lineage>
</organism>
<feature type="signal peptide" evidence="5">
    <location>
        <begin position="1"/>
        <end position="21"/>
    </location>
</feature>
<name>A0A133PQH2_9FIRM</name>
<dbReference type="PRINTS" id="PR00691">
    <property type="entry name" value="ADHESINB"/>
</dbReference>
<evidence type="ECO:0000256" key="2">
    <source>
        <dbReference type="ARBA" id="ARBA00022448"/>
    </source>
</evidence>
<dbReference type="InterPro" id="IPR006128">
    <property type="entry name" value="Lipoprotein_PsaA-like"/>
</dbReference>
<dbReference type="PRINTS" id="PR00690">
    <property type="entry name" value="ADHESNFAMILY"/>
</dbReference>
<evidence type="ECO:0000256" key="1">
    <source>
        <dbReference type="ARBA" id="ARBA00011028"/>
    </source>
</evidence>
<keyword evidence="3 5" id="KW-0732">Signal</keyword>
<dbReference type="Gene3D" id="3.40.50.1980">
    <property type="entry name" value="Nitrogenase molybdenum iron protein domain"/>
    <property type="match status" value="2"/>
</dbReference>
<dbReference type="Pfam" id="PF01297">
    <property type="entry name" value="ZnuA"/>
    <property type="match status" value="1"/>
</dbReference>
<feature type="chain" id="PRO_5039114078" evidence="5">
    <location>
        <begin position="22"/>
        <end position="431"/>
    </location>
</feature>
<evidence type="ECO:0000313" key="6">
    <source>
        <dbReference type="EMBL" id="KXA30889.1"/>
    </source>
</evidence>